<evidence type="ECO:0000256" key="1">
    <source>
        <dbReference type="SAM" id="MobiDB-lite"/>
    </source>
</evidence>
<keyword evidence="3" id="KW-1185">Reference proteome</keyword>
<sequence>MSVTMRDGEFIFHWCGAETKTFQYAQIKFASYSPERTDGVAFQGSGRASLEPGEEFSVGSPPAGIQPDVQNLIPSDHRLMIFLRTGSSENELNGLRIQFRTPHPAEVEGRWLYPSGVIRDEPCGMRGAVTTE</sequence>
<feature type="region of interest" description="Disordered" evidence="1">
    <location>
        <begin position="40"/>
        <end position="64"/>
    </location>
</feature>
<proteinExistence type="predicted"/>
<name>A0A9W6HUP8_9MICO</name>
<evidence type="ECO:0000313" key="2">
    <source>
        <dbReference type="EMBL" id="GLK02401.1"/>
    </source>
</evidence>
<dbReference type="AlphaFoldDB" id="A0A9W6HUP8"/>
<reference evidence="2" key="1">
    <citation type="journal article" date="2014" name="Int. J. Syst. Evol. Microbiol.">
        <title>Complete genome sequence of Corynebacterium casei LMG S-19264T (=DSM 44701T), isolated from a smear-ripened cheese.</title>
        <authorList>
            <consortium name="US DOE Joint Genome Institute (JGI-PGF)"/>
            <person name="Walter F."/>
            <person name="Albersmeier A."/>
            <person name="Kalinowski J."/>
            <person name="Ruckert C."/>
        </authorList>
    </citation>
    <scope>NUCLEOTIDE SEQUENCE</scope>
    <source>
        <strain evidence="2">VKM Ac-1958</strain>
    </source>
</reference>
<gene>
    <name evidence="2" type="ORF">GCM10017596_21160</name>
</gene>
<accession>A0A9W6HUP8</accession>
<organism evidence="2 3">
    <name type="scientific">Microbacterium keratanolyticum</name>
    <dbReference type="NCBI Taxonomy" id="67574"/>
    <lineage>
        <taxon>Bacteria</taxon>
        <taxon>Bacillati</taxon>
        <taxon>Actinomycetota</taxon>
        <taxon>Actinomycetes</taxon>
        <taxon>Micrococcales</taxon>
        <taxon>Microbacteriaceae</taxon>
        <taxon>Microbacterium</taxon>
    </lineage>
</organism>
<reference evidence="2" key="2">
    <citation type="submission" date="2023-01" db="EMBL/GenBank/DDBJ databases">
        <authorList>
            <person name="Sun Q."/>
            <person name="Evtushenko L."/>
        </authorList>
    </citation>
    <scope>NUCLEOTIDE SEQUENCE</scope>
    <source>
        <strain evidence="2">VKM Ac-1958</strain>
    </source>
</reference>
<dbReference type="Proteomes" id="UP001142325">
    <property type="component" value="Unassembled WGS sequence"/>
</dbReference>
<evidence type="ECO:0000313" key="3">
    <source>
        <dbReference type="Proteomes" id="UP001142325"/>
    </source>
</evidence>
<comment type="caution">
    <text evidence="2">The sequence shown here is derived from an EMBL/GenBank/DDBJ whole genome shotgun (WGS) entry which is preliminary data.</text>
</comment>
<protein>
    <submittedName>
        <fullName evidence="2">Uncharacterized protein</fullName>
    </submittedName>
</protein>
<dbReference type="EMBL" id="BSET01000002">
    <property type="protein sequence ID" value="GLK02401.1"/>
    <property type="molecule type" value="Genomic_DNA"/>
</dbReference>